<accession>A0A927WC27</accession>
<feature type="transmembrane region" description="Helical" evidence="1">
    <location>
        <begin position="184"/>
        <end position="205"/>
    </location>
</feature>
<dbReference type="AlphaFoldDB" id="A0A927WC27"/>
<sequence length="222" mass="26071">MVIKIYRDIPSEERLSIRINNEVKILDNISQDVSFIINERKRYEIDIEQQISTSNVKPIFILLYLLTVIIQGVFNILLMNTDSKWYRNIKAYCLKAKLIIDMQQDTDVRLTYVKSKYDEKNKIWKLPIFTCEPNFVSNVSFILNPCDFKNQYFNYIKRVVSVAVIIILVFVILLYIAVVNSNNIAIIILSVLMLGIISLVMMLSFSEHKRLKNLYQSFLNQI</sequence>
<dbReference type="EMBL" id="SVCM01000142">
    <property type="protein sequence ID" value="MBE6060918.1"/>
    <property type="molecule type" value="Genomic_DNA"/>
</dbReference>
<keyword evidence="1" id="KW-0472">Membrane</keyword>
<evidence type="ECO:0000313" key="3">
    <source>
        <dbReference type="Proteomes" id="UP000768462"/>
    </source>
</evidence>
<protein>
    <submittedName>
        <fullName evidence="2">Uncharacterized protein</fullName>
    </submittedName>
</protein>
<dbReference type="Proteomes" id="UP000768462">
    <property type="component" value="Unassembled WGS sequence"/>
</dbReference>
<name>A0A927WC27_9CLOT</name>
<evidence type="ECO:0000313" key="2">
    <source>
        <dbReference type="EMBL" id="MBE6060918.1"/>
    </source>
</evidence>
<keyword evidence="1" id="KW-1133">Transmembrane helix</keyword>
<organism evidence="2 3">
    <name type="scientific">Clostridium sulfidigenes</name>
    <dbReference type="NCBI Taxonomy" id="318464"/>
    <lineage>
        <taxon>Bacteria</taxon>
        <taxon>Bacillati</taxon>
        <taxon>Bacillota</taxon>
        <taxon>Clostridia</taxon>
        <taxon>Eubacteriales</taxon>
        <taxon>Clostridiaceae</taxon>
        <taxon>Clostridium</taxon>
    </lineage>
</organism>
<gene>
    <name evidence="2" type="ORF">E7215_12205</name>
</gene>
<feature type="transmembrane region" description="Helical" evidence="1">
    <location>
        <begin position="159"/>
        <end position="178"/>
    </location>
</feature>
<comment type="caution">
    <text evidence="2">The sequence shown here is derived from an EMBL/GenBank/DDBJ whole genome shotgun (WGS) entry which is preliminary data.</text>
</comment>
<keyword evidence="1" id="KW-0812">Transmembrane</keyword>
<proteinExistence type="predicted"/>
<reference evidence="2" key="1">
    <citation type="submission" date="2019-04" db="EMBL/GenBank/DDBJ databases">
        <title>Evolution of Biomass-Degrading Anaerobic Consortia Revealed by Metagenomics.</title>
        <authorList>
            <person name="Peng X."/>
        </authorList>
    </citation>
    <scope>NUCLEOTIDE SEQUENCE</scope>
    <source>
        <strain evidence="2">SIG254</strain>
    </source>
</reference>
<evidence type="ECO:0000256" key="1">
    <source>
        <dbReference type="SAM" id="Phobius"/>
    </source>
</evidence>
<feature type="transmembrane region" description="Helical" evidence="1">
    <location>
        <begin position="59"/>
        <end position="78"/>
    </location>
</feature>